<dbReference type="Proteomes" id="UP000004947">
    <property type="component" value="Unassembled WGS sequence"/>
</dbReference>
<organism evidence="2 3">
    <name type="scientific">Lentisphaera araneosa HTCC2155</name>
    <dbReference type="NCBI Taxonomy" id="313628"/>
    <lineage>
        <taxon>Bacteria</taxon>
        <taxon>Pseudomonadati</taxon>
        <taxon>Lentisphaerota</taxon>
        <taxon>Lentisphaeria</taxon>
        <taxon>Lentisphaerales</taxon>
        <taxon>Lentisphaeraceae</taxon>
        <taxon>Lentisphaera</taxon>
    </lineage>
</organism>
<dbReference type="AlphaFoldDB" id="A6DSY1"/>
<gene>
    <name evidence="2" type="ORF">LNTAR_24868</name>
</gene>
<protein>
    <submittedName>
        <fullName evidence="2">Uncharacterized protein</fullName>
    </submittedName>
</protein>
<name>A6DSY1_9BACT</name>
<keyword evidence="3" id="KW-1185">Reference proteome</keyword>
<dbReference type="EMBL" id="ABCK01000033">
    <property type="protein sequence ID" value="EDM25271.1"/>
    <property type="molecule type" value="Genomic_DNA"/>
</dbReference>
<evidence type="ECO:0000256" key="1">
    <source>
        <dbReference type="SAM" id="Phobius"/>
    </source>
</evidence>
<reference evidence="2 3" key="1">
    <citation type="journal article" date="2010" name="J. Bacteriol.">
        <title>Genome sequence of Lentisphaera araneosa HTCC2155T, the type species of the order Lentisphaerales in the phylum Lentisphaerae.</title>
        <authorList>
            <person name="Thrash J.C."/>
            <person name="Cho J.C."/>
            <person name="Vergin K.L."/>
            <person name="Morris R.M."/>
            <person name="Giovannoni S.J."/>
        </authorList>
    </citation>
    <scope>NUCLEOTIDE SEQUENCE [LARGE SCALE GENOMIC DNA]</scope>
    <source>
        <strain evidence="2 3">HTCC2155</strain>
    </source>
</reference>
<feature type="transmembrane region" description="Helical" evidence="1">
    <location>
        <begin position="56"/>
        <end position="76"/>
    </location>
</feature>
<feature type="transmembrane region" description="Helical" evidence="1">
    <location>
        <begin position="113"/>
        <end position="131"/>
    </location>
</feature>
<feature type="transmembrane region" description="Helical" evidence="1">
    <location>
        <begin position="7"/>
        <end position="28"/>
    </location>
</feature>
<keyword evidence="1" id="KW-1133">Transmembrane helix</keyword>
<comment type="caution">
    <text evidence="2">The sequence shown here is derived from an EMBL/GenBank/DDBJ whole genome shotgun (WGS) entry which is preliminary data.</text>
</comment>
<evidence type="ECO:0000313" key="2">
    <source>
        <dbReference type="EMBL" id="EDM25271.1"/>
    </source>
</evidence>
<dbReference type="RefSeq" id="WP_007280937.1">
    <property type="nucleotide sequence ID" value="NZ_ABCK01000033.1"/>
</dbReference>
<dbReference type="STRING" id="313628.LNTAR_24868"/>
<evidence type="ECO:0000313" key="3">
    <source>
        <dbReference type="Proteomes" id="UP000004947"/>
    </source>
</evidence>
<accession>A6DSY1</accession>
<keyword evidence="1" id="KW-0812">Transmembrane</keyword>
<keyword evidence="1" id="KW-0472">Membrane</keyword>
<feature type="transmembrane region" description="Helical" evidence="1">
    <location>
        <begin position="83"/>
        <end position="101"/>
    </location>
</feature>
<sequence length="142" mass="15982">MNHTKILKSLVVLEFILIILGLIVGFYLENSLPKELKNWLDSQTALPMTTKDEFSLYWGLSFIITYLISMIGLYLLKPWSKRLYIISTVGLFCIYPILGPTVEHAASTLINEMASICSGCIFALILFTPVLSKMKKSNQGSE</sequence>
<proteinExistence type="predicted"/>